<dbReference type="Proteomes" id="UP000249723">
    <property type="component" value="Unassembled WGS sequence"/>
</dbReference>
<reference evidence="3" key="1">
    <citation type="submission" date="2016-10" db="EMBL/GenBank/DDBJ databases">
        <authorList>
            <person name="Jeantristanb JTB J.-T."/>
            <person name="Ricardo R."/>
        </authorList>
    </citation>
    <scope>NUCLEOTIDE SEQUENCE [LARGE SCALE GENOMIC DNA]</scope>
</reference>
<evidence type="ECO:0000256" key="1">
    <source>
        <dbReference type="SAM" id="MobiDB-lite"/>
    </source>
</evidence>
<keyword evidence="3" id="KW-1185">Reference proteome</keyword>
<name>A0A2X0LIP8_9BASI</name>
<feature type="region of interest" description="Disordered" evidence="1">
    <location>
        <begin position="97"/>
        <end position="155"/>
    </location>
</feature>
<proteinExistence type="predicted"/>
<feature type="compositionally biased region" description="Polar residues" evidence="1">
    <location>
        <begin position="197"/>
        <end position="206"/>
    </location>
</feature>
<dbReference type="AlphaFoldDB" id="A0A2X0LIP8"/>
<sequence length="206" mass="21701">MGQKELKNRICLGQTPYVAPGSPRQPKTRSTVRSPLATQSSGDDACGSPNMSVAIKASLEAASGPAAGRRGSTLSPIKEYTDQGSIYFESKVGRSCTSAHAVSDASSPSPSPPSANTSRTTSPSPSLRSEDGVAEVRLPSTRPSVIHSRSAPNTVEMFRRCTEALATKCESHPQQPADNDREILGKSTTPPKPINLRRSTSSSALH</sequence>
<feature type="region of interest" description="Disordered" evidence="1">
    <location>
        <begin position="167"/>
        <end position="206"/>
    </location>
</feature>
<feature type="compositionally biased region" description="Low complexity" evidence="1">
    <location>
        <begin position="98"/>
        <end position="126"/>
    </location>
</feature>
<accession>A0A2X0LIP8</accession>
<feature type="region of interest" description="Disordered" evidence="1">
    <location>
        <begin position="1"/>
        <end position="51"/>
    </location>
</feature>
<protein>
    <submittedName>
        <fullName evidence="2">BZ3500_MvSof-1268-A1-R1_Chr4-3g07268 protein</fullName>
    </submittedName>
</protein>
<gene>
    <name evidence="2" type="ORF">BZ3500_MVSOF-1268-A1-R1_CHR4-3G07268</name>
</gene>
<organism evidence="2 3">
    <name type="scientific">Microbotryum saponariae</name>
    <dbReference type="NCBI Taxonomy" id="289078"/>
    <lineage>
        <taxon>Eukaryota</taxon>
        <taxon>Fungi</taxon>
        <taxon>Dikarya</taxon>
        <taxon>Basidiomycota</taxon>
        <taxon>Pucciniomycotina</taxon>
        <taxon>Microbotryomycetes</taxon>
        <taxon>Microbotryales</taxon>
        <taxon>Microbotryaceae</taxon>
        <taxon>Microbotryum</taxon>
    </lineage>
</organism>
<evidence type="ECO:0000313" key="3">
    <source>
        <dbReference type="Proteomes" id="UP000249723"/>
    </source>
</evidence>
<evidence type="ECO:0000313" key="2">
    <source>
        <dbReference type="EMBL" id="SCZ97583.1"/>
    </source>
</evidence>
<dbReference type="EMBL" id="FMWP01000093">
    <property type="protein sequence ID" value="SCZ97583.1"/>
    <property type="molecule type" value="Genomic_DNA"/>
</dbReference>
<feature type="compositionally biased region" description="Polar residues" evidence="1">
    <location>
        <begin position="28"/>
        <end position="42"/>
    </location>
</feature>